<gene>
    <name evidence="2" type="ORF">C8D94_101389</name>
</gene>
<reference evidence="2 3" key="1">
    <citation type="submission" date="2018-07" db="EMBL/GenBank/DDBJ databases">
        <title>Genomic Encyclopedia of Type Strains, Phase IV (KMG-IV): sequencing the most valuable type-strain genomes for metagenomic binning, comparative biology and taxonomic classification.</title>
        <authorList>
            <person name="Goeker M."/>
        </authorList>
    </citation>
    <scope>NUCLEOTIDE SEQUENCE [LARGE SCALE GENOMIC DNA]</scope>
    <source>
        <strain evidence="2 3">DSM 101478</strain>
    </source>
</reference>
<dbReference type="OrthoDB" id="145213at2"/>
<evidence type="ECO:0008006" key="4">
    <source>
        <dbReference type="Google" id="ProtNLM"/>
    </source>
</evidence>
<feature type="signal peptide" evidence="1">
    <location>
        <begin position="1"/>
        <end position="19"/>
    </location>
</feature>
<evidence type="ECO:0000313" key="3">
    <source>
        <dbReference type="Proteomes" id="UP000255317"/>
    </source>
</evidence>
<dbReference type="Proteomes" id="UP000255317">
    <property type="component" value="Unassembled WGS sequence"/>
</dbReference>
<dbReference type="EMBL" id="QRAO01000001">
    <property type="protein sequence ID" value="RDK88515.1"/>
    <property type="molecule type" value="Genomic_DNA"/>
</dbReference>
<keyword evidence="1" id="KW-0732">Signal</keyword>
<proteinExistence type="predicted"/>
<dbReference type="InterPro" id="IPR011050">
    <property type="entry name" value="Pectin_lyase_fold/virulence"/>
</dbReference>
<accession>A0A370QJI4</accession>
<dbReference type="RefSeq" id="WP_115122212.1">
    <property type="nucleotide sequence ID" value="NZ_QRAO01000001.1"/>
</dbReference>
<protein>
    <recommendedName>
        <fullName evidence="4">Parallel beta helix pectate lyase-like protein</fullName>
    </recommendedName>
</protein>
<feature type="chain" id="PRO_5016621706" description="Parallel beta helix pectate lyase-like protein" evidence="1">
    <location>
        <begin position="20"/>
        <end position="607"/>
    </location>
</feature>
<keyword evidence="3" id="KW-1185">Reference proteome</keyword>
<dbReference type="InterPro" id="IPR006626">
    <property type="entry name" value="PbH1"/>
</dbReference>
<dbReference type="AlphaFoldDB" id="A0A370QJI4"/>
<organism evidence="2 3">
    <name type="scientific">Marinirhabdus gelatinilytica</name>
    <dbReference type="NCBI Taxonomy" id="1703343"/>
    <lineage>
        <taxon>Bacteria</taxon>
        <taxon>Pseudomonadati</taxon>
        <taxon>Bacteroidota</taxon>
        <taxon>Flavobacteriia</taxon>
        <taxon>Flavobacteriales</taxon>
        <taxon>Flavobacteriaceae</taxon>
    </lineage>
</organism>
<dbReference type="SMART" id="SM00710">
    <property type="entry name" value="PbH1"/>
    <property type="match status" value="6"/>
</dbReference>
<name>A0A370QJI4_9FLAO</name>
<evidence type="ECO:0000313" key="2">
    <source>
        <dbReference type="EMBL" id="RDK88515.1"/>
    </source>
</evidence>
<comment type="caution">
    <text evidence="2">The sequence shown here is derived from an EMBL/GenBank/DDBJ whole genome shotgun (WGS) entry which is preliminary data.</text>
</comment>
<evidence type="ECO:0000256" key="1">
    <source>
        <dbReference type="SAM" id="SignalP"/>
    </source>
</evidence>
<dbReference type="SUPFAM" id="SSF51126">
    <property type="entry name" value="Pectin lyase-like"/>
    <property type="match status" value="1"/>
</dbReference>
<dbReference type="InterPro" id="IPR012334">
    <property type="entry name" value="Pectin_lyas_fold"/>
</dbReference>
<dbReference type="Gene3D" id="2.160.20.10">
    <property type="entry name" value="Single-stranded right-handed beta-helix, Pectin lyase-like"/>
    <property type="match status" value="1"/>
</dbReference>
<sequence length="607" mass="68695">MKYFLTVLLCVVSITSLLSQEHIWDTNMDFTTENIMKVVGNTPKTIYISQTVLVRDSVIVPKNITLQFTREGKFRIANEATRLIVNGPIKAGIQHIFDVGAQAVTSYRFESVSNIKMSQTNIFYPEWWGIFPDIIPGQNGDTGSNIRHHLFMKEMMLDIAASGGGTLQFSEGAYYIRDIVIDSNNITVLGKGKKTILRHDRTNFGTSTRRGGIFTIQGPTLEKYYSKVFPEGAVLAGNFLYDKEQYPIRNIVVKNLAIEWHPESSREDPTMNGLTVVNSINVKVENVHVDLAGANRAFYVGSIFDGDVTENVTIKNSTGINCRTGVFIVHGYDNKDFIRNKMSLGNIVIENNTFDLVDLPDLNLKNDHIVLKYVDTYKTGIYFIGNEFTESFMLGNSFIERNMGPVKIVNNTFNNVDMGIRSWLPGKDKRKNYNQKVTIDNNTFNNFRYFGIIVPFSEAVIKNNIFRVNQITPVPQEFTDANEEAFIASAIHIAKSPWRIFKSRQGPMDVVIENNKIEGCYLGVTPIVVQPNNDGTVKLINNEISYDGSCSTPQNDIVVTTSRRKFRTKKATIFLENNTRDTSNQNKEKASIFLDVKREKHITLIER</sequence>